<protein>
    <submittedName>
        <fullName evidence="1">Uncharacterized protein</fullName>
    </submittedName>
</protein>
<accession>A0A0B6Y4G1</accession>
<dbReference type="AlphaFoldDB" id="A0A0B6Y4G1"/>
<feature type="non-terminal residue" evidence="1">
    <location>
        <position position="69"/>
    </location>
</feature>
<proteinExistence type="predicted"/>
<feature type="non-terminal residue" evidence="1">
    <location>
        <position position="1"/>
    </location>
</feature>
<gene>
    <name evidence="1" type="primary">ORF12245</name>
</gene>
<name>A0A0B6Y4G1_9EUPU</name>
<evidence type="ECO:0000313" key="1">
    <source>
        <dbReference type="EMBL" id="CEK51014.1"/>
    </source>
</evidence>
<sequence length="69" mass="6824">YTAYLYPPDPTLATPAASTALASHHLRAALAPNMLSPVPSASSSSSAAAVNSAISDFTASASMAVTTSI</sequence>
<dbReference type="EMBL" id="HACG01004149">
    <property type="protein sequence ID" value="CEK51014.1"/>
    <property type="molecule type" value="Transcribed_RNA"/>
</dbReference>
<reference evidence="1" key="1">
    <citation type="submission" date="2014-12" db="EMBL/GenBank/DDBJ databases">
        <title>Insight into the proteome of Arion vulgaris.</title>
        <authorList>
            <person name="Aradska J."/>
            <person name="Bulat T."/>
            <person name="Smidak R."/>
            <person name="Sarate P."/>
            <person name="Gangsoo J."/>
            <person name="Sialana F."/>
            <person name="Bilban M."/>
            <person name="Lubec G."/>
        </authorList>
    </citation>
    <scope>NUCLEOTIDE SEQUENCE</scope>
    <source>
        <tissue evidence="1">Skin</tissue>
    </source>
</reference>
<organism evidence="1">
    <name type="scientific">Arion vulgaris</name>
    <dbReference type="NCBI Taxonomy" id="1028688"/>
    <lineage>
        <taxon>Eukaryota</taxon>
        <taxon>Metazoa</taxon>
        <taxon>Spiralia</taxon>
        <taxon>Lophotrochozoa</taxon>
        <taxon>Mollusca</taxon>
        <taxon>Gastropoda</taxon>
        <taxon>Heterobranchia</taxon>
        <taxon>Euthyneura</taxon>
        <taxon>Panpulmonata</taxon>
        <taxon>Eupulmonata</taxon>
        <taxon>Stylommatophora</taxon>
        <taxon>Helicina</taxon>
        <taxon>Arionoidea</taxon>
        <taxon>Arionidae</taxon>
        <taxon>Arion</taxon>
    </lineage>
</organism>